<dbReference type="InterPro" id="IPR011333">
    <property type="entry name" value="SKP1/BTB/POZ_sf"/>
</dbReference>
<dbReference type="InterPro" id="IPR000210">
    <property type="entry name" value="BTB/POZ_dom"/>
</dbReference>
<accession>A0A5C3MT09</accession>
<dbReference type="STRING" id="68775.A0A5C3MT09"/>
<protein>
    <recommendedName>
        <fullName evidence="2">BTB domain-containing protein</fullName>
    </recommendedName>
</protein>
<evidence type="ECO:0000256" key="1">
    <source>
        <dbReference type="SAM" id="MobiDB-lite"/>
    </source>
</evidence>
<organism evidence="3 4">
    <name type="scientific">Crucibulum laeve</name>
    <dbReference type="NCBI Taxonomy" id="68775"/>
    <lineage>
        <taxon>Eukaryota</taxon>
        <taxon>Fungi</taxon>
        <taxon>Dikarya</taxon>
        <taxon>Basidiomycota</taxon>
        <taxon>Agaricomycotina</taxon>
        <taxon>Agaricomycetes</taxon>
        <taxon>Agaricomycetidae</taxon>
        <taxon>Agaricales</taxon>
        <taxon>Agaricineae</taxon>
        <taxon>Nidulariaceae</taxon>
        <taxon>Crucibulum</taxon>
    </lineage>
</organism>
<dbReference type="Pfam" id="PF00651">
    <property type="entry name" value="BTB"/>
    <property type="match status" value="1"/>
</dbReference>
<sequence length="295" mass="33445">MLSESSSREDLEDNLAIQPDNLHPDFTEENADVVLAANGGNRLFRVHSIHLKKVSGFFRAMYTLPQSSAPTKIQTVYLDEDAETLDRLLCMVSGLPLPPIESYDMIDAILYAAEKYDMPGPPSIVRVLVMTPPFLEDPLRLYGVACRYGWDKEAKFASTRTLSYNLYDPSLRPALQRLSSNALLNLIILHRSRREGLRKCLDTQPFVSGSDATCIQCQAMIDYHTWRELKYKMILEMDARPQGDTILGAGLDHWPEAEACWRAVCPSANCRRFLYDKVETLRVIRDCIDALPQTI</sequence>
<evidence type="ECO:0000313" key="4">
    <source>
        <dbReference type="Proteomes" id="UP000308652"/>
    </source>
</evidence>
<dbReference type="OrthoDB" id="3238622at2759"/>
<dbReference type="Proteomes" id="UP000308652">
    <property type="component" value="Unassembled WGS sequence"/>
</dbReference>
<feature type="domain" description="BTB" evidence="2">
    <location>
        <begin position="31"/>
        <end position="89"/>
    </location>
</feature>
<evidence type="ECO:0000259" key="2">
    <source>
        <dbReference type="PROSITE" id="PS50097"/>
    </source>
</evidence>
<dbReference type="SUPFAM" id="SSF54695">
    <property type="entry name" value="POZ domain"/>
    <property type="match status" value="1"/>
</dbReference>
<dbReference type="Gene3D" id="3.30.710.10">
    <property type="entry name" value="Potassium Channel Kv1.1, Chain A"/>
    <property type="match status" value="1"/>
</dbReference>
<evidence type="ECO:0000313" key="3">
    <source>
        <dbReference type="EMBL" id="TFK44501.1"/>
    </source>
</evidence>
<feature type="region of interest" description="Disordered" evidence="1">
    <location>
        <begin position="1"/>
        <end position="23"/>
    </location>
</feature>
<dbReference type="PROSITE" id="PS50097">
    <property type="entry name" value="BTB"/>
    <property type="match status" value="1"/>
</dbReference>
<reference evidence="3 4" key="1">
    <citation type="journal article" date="2019" name="Nat. Ecol. Evol.">
        <title>Megaphylogeny resolves global patterns of mushroom evolution.</title>
        <authorList>
            <person name="Varga T."/>
            <person name="Krizsan K."/>
            <person name="Foldi C."/>
            <person name="Dima B."/>
            <person name="Sanchez-Garcia M."/>
            <person name="Sanchez-Ramirez S."/>
            <person name="Szollosi G.J."/>
            <person name="Szarkandi J.G."/>
            <person name="Papp V."/>
            <person name="Albert L."/>
            <person name="Andreopoulos W."/>
            <person name="Angelini C."/>
            <person name="Antonin V."/>
            <person name="Barry K.W."/>
            <person name="Bougher N.L."/>
            <person name="Buchanan P."/>
            <person name="Buyck B."/>
            <person name="Bense V."/>
            <person name="Catcheside P."/>
            <person name="Chovatia M."/>
            <person name="Cooper J."/>
            <person name="Damon W."/>
            <person name="Desjardin D."/>
            <person name="Finy P."/>
            <person name="Geml J."/>
            <person name="Haridas S."/>
            <person name="Hughes K."/>
            <person name="Justo A."/>
            <person name="Karasinski D."/>
            <person name="Kautmanova I."/>
            <person name="Kiss B."/>
            <person name="Kocsube S."/>
            <person name="Kotiranta H."/>
            <person name="LaButti K.M."/>
            <person name="Lechner B.E."/>
            <person name="Liimatainen K."/>
            <person name="Lipzen A."/>
            <person name="Lukacs Z."/>
            <person name="Mihaltcheva S."/>
            <person name="Morgado L.N."/>
            <person name="Niskanen T."/>
            <person name="Noordeloos M.E."/>
            <person name="Ohm R.A."/>
            <person name="Ortiz-Santana B."/>
            <person name="Ovrebo C."/>
            <person name="Racz N."/>
            <person name="Riley R."/>
            <person name="Savchenko A."/>
            <person name="Shiryaev A."/>
            <person name="Soop K."/>
            <person name="Spirin V."/>
            <person name="Szebenyi C."/>
            <person name="Tomsovsky M."/>
            <person name="Tulloss R.E."/>
            <person name="Uehling J."/>
            <person name="Grigoriev I.V."/>
            <person name="Vagvolgyi C."/>
            <person name="Papp T."/>
            <person name="Martin F.M."/>
            <person name="Miettinen O."/>
            <person name="Hibbett D.S."/>
            <person name="Nagy L.G."/>
        </authorList>
    </citation>
    <scope>NUCLEOTIDE SEQUENCE [LARGE SCALE GENOMIC DNA]</scope>
    <source>
        <strain evidence="3 4">CBS 166.37</strain>
    </source>
</reference>
<dbReference type="CDD" id="cd18186">
    <property type="entry name" value="BTB_POZ_ZBTB_KLHL-like"/>
    <property type="match status" value="1"/>
</dbReference>
<dbReference type="AlphaFoldDB" id="A0A5C3MT09"/>
<dbReference type="EMBL" id="ML213590">
    <property type="protein sequence ID" value="TFK44501.1"/>
    <property type="molecule type" value="Genomic_DNA"/>
</dbReference>
<keyword evidence="4" id="KW-1185">Reference proteome</keyword>
<dbReference type="SMART" id="SM00225">
    <property type="entry name" value="BTB"/>
    <property type="match status" value="1"/>
</dbReference>
<proteinExistence type="predicted"/>
<gene>
    <name evidence="3" type="ORF">BDQ12DRAFT_21473</name>
</gene>
<name>A0A5C3MT09_9AGAR</name>